<evidence type="ECO:0000313" key="1">
    <source>
        <dbReference type="EMBL" id="KAI3703885.1"/>
    </source>
</evidence>
<organism evidence="1 2">
    <name type="scientific">Smallanthus sonchifolius</name>
    <dbReference type="NCBI Taxonomy" id="185202"/>
    <lineage>
        <taxon>Eukaryota</taxon>
        <taxon>Viridiplantae</taxon>
        <taxon>Streptophyta</taxon>
        <taxon>Embryophyta</taxon>
        <taxon>Tracheophyta</taxon>
        <taxon>Spermatophyta</taxon>
        <taxon>Magnoliopsida</taxon>
        <taxon>eudicotyledons</taxon>
        <taxon>Gunneridae</taxon>
        <taxon>Pentapetalae</taxon>
        <taxon>asterids</taxon>
        <taxon>campanulids</taxon>
        <taxon>Asterales</taxon>
        <taxon>Asteraceae</taxon>
        <taxon>Asteroideae</taxon>
        <taxon>Heliantheae alliance</taxon>
        <taxon>Millerieae</taxon>
        <taxon>Smallanthus</taxon>
    </lineage>
</organism>
<dbReference type="Proteomes" id="UP001056120">
    <property type="component" value="Linkage Group LG25"/>
</dbReference>
<reference evidence="2" key="1">
    <citation type="journal article" date="2022" name="Mol. Ecol. Resour.">
        <title>The genomes of chicory, endive, great burdock and yacon provide insights into Asteraceae palaeo-polyploidization history and plant inulin production.</title>
        <authorList>
            <person name="Fan W."/>
            <person name="Wang S."/>
            <person name="Wang H."/>
            <person name="Wang A."/>
            <person name="Jiang F."/>
            <person name="Liu H."/>
            <person name="Zhao H."/>
            <person name="Xu D."/>
            <person name="Zhang Y."/>
        </authorList>
    </citation>
    <scope>NUCLEOTIDE SEQUENCE [LARGE SCALE GENOMIC DNA]</scope>
    <source>
        <strain evidence="2">cv. Yunnan</strain>
    </source>
</reference>
<name>A0ACB9A664_9ASTR</name>
<sequence>MTAFVEIGAEILNTSFAIVGDDEMIPKNVFVEDGVDSTVALGEPANIPTYWSLSTGFQKVGDLNIIPSIAEFQSGMDNCFDEKITVVCDNTASHDLDHHMASMSMHKNKTRGPPSINGLYVNKIGDHVGDSPQLNNDEESSISVDGLHAISNGVHVGMSSKPSTNKQARQQQYVAVSVLLVSAQAEQNKPVLICCLVATLHLYLKRPYLTTIGYENHNKKAWVEKMLLIDGKDRGFAVAVLNSHLSASTSLNSISFVLCSLIGALIGSSSNNFLTNRFIFGATTTRHFVHGCFLISMPRGNVPVDCIQKAVSRGSNFWTVGLRELYFAATLLLWIFGPIPMFVGSVATVIVLNFLDMNKDPMIQYGHNTSSNGG</sequence>
<accession>A0ACB9A664</accession>
<gene>
    <name evidence="1" type="ORF">L1987_74081</name>
</gene>
<keyword evidence="2" id="KW-1185">Reference proteome</keyword>
<protein>
    <submittedName>
        <fullName evidence="1">Uncharacterized protein</fullName>
    </submittedName>
</protein>
<reference evidence="1 2" key="2">
    <citation type="journal article" date="2022" name="Mol. Ecol. Resour.">
        <title>The genomes of chicory, endive, great burdock and yacon provide insights into Asteraceae paleo-polyploidization history and plant inulin production.</title>
        <authorList>
            <person name="Fan W."/>
            <person name="Wang S."/>
            <person name="Wang H."/>
            <person name="Wang A."/>
            <person name="Jiang F."/>
            <person name="Liu H."/>
            <person name="Zhao H."/>
            <person name="Xu D."/>
            <person name="Zhang Y."/>
        </authorList>
    </citation>
    <scope>NUCLEOTIDE SEQUENCE [LARGE SCALE GENOMIC DNA]</scope>
    <source>
        <strain evidence="2">cv. Yunnan</strain>
        <tissue evidence="1">Leaves</tissue>
    </source>
</reference>
<comment type="caution">
    <text evidence="1">The sequence shown here is derived from an EMBL/GenBank/DDBJ whole genome shotgun (WGS) entry which is preliminary data.</text>
</comment>
<evidence type="ECO:0000313" key="2">
    <source>
        <dbReference type="Proteomes" id="UP001056120"/>
    </source>
</evidence>
<proteinExistence type="predicted"/>
<dbReference type="EMBL" id="CM042042">
    <property type="protein sequence ID" value="KAI3703885.1"/>
    <property type="molecule type" value="Genomic_DNA"/>
</dbReference>